<accession>A0A0A9EP51</accession>
<reference evidence="2" key="1">
    <citation type="submission" date="2014-09" db="EMBL/GenBank/DDBJ databases">
        <authorList>
            <person name="Magalhaes I.L.F."/>
            <person name="Oliveira U."/>
            <person name="Santos F.R."/>
            <person name="Vidigal T.H.D.A."/>
            <person name="Brescovit A.D."/>
            <person name="Santos A.J."/>
        </authorList>
    </citation>
    <scope>NUCLEOTIDE SEQUENCE</scope>
    <source>
        <tissue evidence="2">Shoot tissue taken approximately 20 cm above the soil surface</tissue>
    </source>
</reference>
<feature type="chain" id="PRO_5002061949" evidence="1">
    <location>
        <begin position="21"/>
        <end position="58"/>
    </location>
</feature>
<feature type="signal peptide" evidence="1">
    <location>
        <begin position="1"/>
        <end position="20"/>
    </location>
</feature>
<dbReference type="EMBL" id="GBRH01197112">
    <property type="protein sequence ID" value="JAE00784.1"/>
    <property type="molecule type" value="Transcribed_RNA"/>
</dbReference>
<evidence type="ECO:0000256" key="1">
    <source>
        <dbReference type="SAM" id="SignalP"/>
    </source>
</evidence>
<protein>
    <submittedName>
        <fullName evidence="2">Uncharacterized protein</fullName>
    </submittedName>
</protein>
<evidence type="ECO:0000313" key="2">
    <source>
        <dbReference type="EMBL" id="JAE00784.1"/>
    </source>
</evidence>
<sequence length="58" mass="6966">MLICWVWIQWFGQLKVRHLGVPVVVQQYVARLKISMYYPLAKYHMKIIDSLRNGVYNV</sequence>
<organism evidence="2">
    <name type="scientific">Arundo donax</name>
    <name type="common">Giant reed</name>
    <name type="synonym">Donax arundinaceus</name>
    <dbReference type="NCBI Taxonomy" id="35708"/>
    <lineage>
        <taxon>Eukaryota</taxon>
        <taxon>Viridiplantae</taxon>
        <taxon>Streptophyta</taxon>
        <taxon>Embryophyta</taxon>
        <taxon>Tracheophyta</taxon>
        <taxon>Spermatophyta</taxon>
        <taxon>Magnoliopsida</taxon>
        <taxon>Liliopsida</taxon>
        <taxon>Poales</taxon>
        <taxon>Poaceae</taxon>
        <taxon>PACMAD clade</taxon>
        <taxon>Arundinoideae</taxon>
        <taxon>Arundineae</taxon>
        <taxon>Arundo</taxon>
    </lineage>
</organism>
<reference evidence="2" key="2">
    <citation type="journal article" date="2015" name="Data Brief">
        <title>Shoot transcriptome of the giant reed, Arundo donax.</title>
        <authorList>
            <person name="Barrero R.A."/>
            <person name="Guerrero F.D."/>
            <person name="Moolhuijzen P."/>
            <person name="Goolsby J.A."/>
            <person name="Tidwell J."/>
            <person name="Bellgard S.E."/>
            <person name="Bellgard M.I."/>
        </authorList>
    </citation>
    <scope>NUCLEOTIDE SEQUENCE</scope>
    <source>
        <tissue evidence="2">Shoot tissue taken approximately 20 cm above the soil surface</tissue>
    </source>
</reference>
<proteinExistence type="predicted"/>
<dbReference type="AlphaFoldDB" id="A0A0A9EP51"/>
<keyword evidence="1" id="KW-0732">Signal</keyword>
<name>A0A0A9EP51_ARUDO</name>